<dbReference type="Proteomes" id="UP000238655">
    <property type="component" value="Unassembled WGS sequence"/>
</dbReference>
<dbReference type="PANTHER" id="PTHR13370:SF3">
    <property type="entry name" value="TRNA (GUANINE(10)-N2)-METHYLTRANSFERASE HOMOLOG"/>
    <property type="match status" value="1"/>
</dbReference>
<dbReference type="InterPro" id="IPR002052">
    <property type="entry name" value="DNA_methylase_N6_adenine_CS"/>
</dbReference>
<name>A0A2S5DMW0_9BURK</name>
<protein>
    <recommendedName>
        <fullName evidence="4">Methyltransferase</fullName>
        <ecNumber evidence="4">2.1.1.-</ecNumber>
    </recommendedName>
</protein>
<dbReference type="EMBL" id="PQVP01000004">
    <property type="protein sequence ID" value="POZ80445.1"/>
    <property type="molecule type" value="Genomic_DNA"/>
</dbReference>
<dbReference type="InterPro" id="IPR029063">
    <property type="entry name" value="SAM-dependent_MTases_sf"/>
</dbReference>
<dbReference type="REBASE" id="666432">
    <property type="entry name" value="M.Bco1013ORF39580P"/>
</dbReference>
<evidence type="ECO:0000256" key="4">
    <source>
        <dbReference type="RuleBase" id="RU362026"/>
    </source>
</evidence>
<dbReference type="Gene3D" id="3.40.50.150">
    <property type="entry name" value="Vaccinia Virus protein VP39"/>
    <property type="match status" value="1"/>
</dbReference>
<dbReference type="SUPFAM" id="SSF53335">
    <property type="entry name" value="S-adenosyl-L-methionine-dependent methyltransferases"/>
    <property type="match status" value="1"/>
</dbReference>
<keyword evidence="3" id="KW-0808">Transferase</keyword>
<evidence type="ECO:0000256" key="1">
    <source>
        <dbReference type="ARBA" id="ARBA00006594"/>
    </source>
</evidence>
<evidence type="ECO:0000259" key="5">
    <source>
        <dbReference type="Pfam" id="PF01555"/>
    </source>
</evidence>
<dbReference type="PROSITE" id="PS00092">
    <property type="entry name" value="N6_MTASE"/>
    <property type="match status" value="1"/>
</dbReference>
<dbReference type="EC" id="2.1.1.-" evidence="4"/>
<dbReference type="Pfam" id="PF01555">
    <property type="entry name" value="N6_N4_Mtase"/>
    <property type="match status" value="1"/>
</dbReference>
<reference evidence="6" key="2">
    <citation type="submission" date="2023-07" db="EMBL/GenBank/DDBJ databases">
        <title>A collection of bacterial strains from the Burkholderia cepacia Research Laboratory and Repository.</title>
        <authorList>
            <person name="Lipuma J."/>
            <person name="Spilker T."/>
            <person name="Caverly L."/>
        </authorList>
    </citation>
    <scope>NUCLEOTIDE SEQUENCE</scope>
    <source>
        <strain evidence="6">AU44979</strain>
    </source>
</reference>
<dbReference type="GO" id="GO:0008170">
    <property type="term" value="F:N-methyltransferase activity"/>
    <property type="evidence" value="ECO:0007669"/>
    <property type="project" value="InterPro"/>
</dbReference>
<gene>
    <name evidence="7" type="ORF">C3743_39120</name>
    <name evidence="6" type="ORF">QZM56_37435</name>
</gene>
<dbReference type="NCBIfam" id="NF010253">
    <property type="entry name" value="PRK13699.1"/>
    <property type="match status" value="1"/>
</dbReference>
<comment type="caution">
    <text evidence="7">The sequence shown here is derived from an EMBL/GenBank/DDBJ whole genome shotgun (WGS) entry which is preliminary data.</text>
</comment>
<dbReference type="PRINTS" id="PR00508">
    <property type="entry name" value="S21N4MTFRASE"/>
</dbReference>
<dbReference type="Proteomes" id="UP001172109">
    <property type="component" value="Unassembled WGS sequence"/>
</dbReference>
<dbReference type="GO" id="GO:0032259">
    <property type="term" value="P:methylation"/>
    <property type="evidence" value="ECO:0007669"/>
    <property type="project" value="UniProtKB-KW"/>
</dbReference>
<proteinExistence type="inferred from homology"/>
<sequence>MDFFYHGDCLDVLPTIPDAVIDFALTDPPYLVNYQDRNGRSIANDVRGDWLEPAFAQVFRVLKDDALCVSFYGWTKTDEFFRAWKKAGFRIVGHIVFAKTYASKARFVKYQHESAYVLAKGSPALPSKPLPDVQPWQYSGNRLHPTEKPLSAMRAVVEAFTRPGDLVLDPFAGSGTTCAAAKQLGRRYVGIELDATYHAAAVARLGRREAIAA</sequence>
<dbReference type="GeneID" id="39468071"/>
<dbReference type="AlphaFoldDB" id="A0A2S5DMW0"/>
<evidence type="ECO:0000256" key="3">
    <source>
        <dbReference type="ARBA" id="ARBA00022679"/>
    </source>
</evidence>
<evidence type="ECO:0000313" key="8">
    <source>
        <dbReference type="Proteomes" id="UP000238655"/>
    </source>
</evidence>
<accession>A0A2S5DMW0</accession>
<evidence type="ECO:0000313" key="6">
    <source>
        <dbReference type="EMBL" id="MDN7570180.1"/>
    </source>
</evidence>
<evidence type="ECO:0000313" key="7">
    <source>
        <dbReference type="EMBL" id="POZ80445.1"/>
    </source>
</evidence>
<reference evidence="7 8" key="1">
    <citation type="submission" date="2018-01" db="EMBL/GenBank/DDBJ databases">
        <title>Successful Treatment of Persistent Burkholderia cepacia Bacteremia with Ceftazidime-Avibactam.</title>
        <authorList>
            <person name="Tamma P."/>
            <person name="Fan Y."/>
            <person name="Bergman Y."/>
            <person name="Sick-Samuels A."/>
            <person name="Hsu A."/>
            <person name="Timp W."/>
            <person name="Simner P."/>
        </authorList>
    </citation>
    <scope>NUCLEOTIDE SEQUENCE [LARGE SCALE GENOMIC DNA]</scope>
    <source>
        <strain evidence="7 8">170816</strain>
    </source>
</reference>
<evidence type="ECO:0000256" key="2">
    <source>
        <dbReference type="ARBA" id="ARBA00022603"/>
    </source>
</evidence>
<dbReference type="InterPro" id="IPR002941">
    <property type="entry name" value="DNA_methylase_N4/N6"/>
</dbReference>
<comment type="similarity">
    <text evidence="1 4">Belongs to the N(4)/N(6)-methyltransferase family.</text>
</comment>
<organism evidence="7 8">
    <name type="scientific">Burkholderia contaminans</name>
    <dbReference type="NCBI Taxonomy" id="488447"/>
    <lineage>
        <taxon>Bacteria</taxon>
        <taxon>Pseudomonadati</taxon>
        <taxon>Pseudomonadota</taxon>
        <taxon>Betaproteobacteria</taxon>
        <taxon>Burkholderiales</taxon>
        <taxon>Burkholderiaceae</taxon>
        <taxon>Burkholderia</taxon>
        <taxon>Burkholderia cepacia complex</taxon>
    </lineage>
</organism>
<dbReference type="GO" id="GO:0005737">
    <property type="term" value="C:cytoplasm"/>
    <property type="evidence" value="ECO:0007669"/>
    <property type="project" value="TreeGrafter"/>
</dbReference>
<dbReference type="EMBL" id="JAUJQS010000047">
    <property type="protein sequence ID" value="MDN7570180.1"/>
    <property type="molecule type" value="Genomic_DNA"/>
</dbReference>
<dbReference type="RefSeq" id="WP_049036510.1">
    <property type="nucleotide sequence ID" value="NZ_CP073666.1"/>
</dbReference>
<dbReference type="GO" id="GO:0003677">
    <property type="term" value="F:DNA binding"/>
    <property type="evidence" value="ECO:0007669"/>
    <property type="project" value="InterPro"/>
</dbReference>
<dbReference type="PANTHER" id="PTHR13370">
    <property type="entry name" value="RNA METHYLASE-RELATED"/>
    <property type="match status" value="1"/>
</dbReference>
<keyword evidence="2 7" id="KW-0489">Methyltransferase</keyword>
<dbReference type="InterPro" id="IPR001091">
    <property type="entry name" value="RM_Methyltransferase"/>
</dbReference>
<dbReference type="GO" id="GO:0009007">
    <property type="term" value="F:site-specific DNA-methyltransferase (adenine-specific) activity"/>
    <property type="evidence" value="ECO:0007669"/>
    <property type="project" value="TreeGrafter"/>
</dbReference>
<feature type="domain" description="DNA methylase N-4/N-6" evidence="5">
    <location>
        <begin position="21"/>
        <end position="201"/>
    </location>
</feature>